<dbReference type="Gene3D" id="3.40.33.10">
    <property type="entry name" value="CAP"/>
    <property type="match status" value="1"/>
</dbReference>
<dbReference type="SUPFAM" id="SSF55797">
    <property type="entry name" value="PR-1-like"/>
    <property type="match status" value="1"/>
</dbReference>
<protein>
    <submittedName>
        <fullName evidence="3">CAP domain-containing protein</fullName>
    </submittedName>
</protein>
<feature type="signal peptide" evidence="1">
    <location>
        <begin position="1"/>
        <end position="29"/>
    </location>
</feature>
<evidence type="ECO:0000313" key="3">
    <source>
        <dbReference type="EMBL" id="WOT02814.1"/>
    </source>
</evidence>
<reference evidence="3" key="2">
    <citation type="submission" date="2023-10" db="EMBL/GenBank/DDBJ databases">
        <authorList>
            <person name="Choi B."/>
        </authorList>
    </citation>
    <scope>NUCLEOTIDE SEQUENCE</scope>
    <source>
        <strain evidence="3">UMB0763</strain>
    </source>
</reference>
<dbReference type="Proteomes" id="UP000234560">
    <property type="component" value="Chromosome"/>
</dbReference>
<dbReference type="KEGG" id="cpyr:CYJ47_03310"/>
<evidence type="ECO:0000256" key="1">
    <source>
        <dbReference type="SAM" id="SignalP"/>
    </source>
</evidence>
<organism evidence="3 4">
    <name type="scientific">Corynebacterium pyruviciproducens</name>
    <dbReference type="NCBI Taxonomy" id="598660"/>
    <lineage>
        <taxon>Bacteria</taxon>
        <taxon>Bacillati</taxon>
        <taxon>Actinomycetota</taxon>
        <taxon>Actinomycetes</taxon>
        <taxon>Mycobacteriales</taxon>
        <taxon>Corynebacteriaceae</taxon>
        <taxon>Corynebacterium</taxon>
    </lineage>
</organism>
<evidence type="ECO:0000259" key="2">
    <source>
        <dbReference type="Pfam" id="PF00188"/>
    </source>
</evidence>
<dbReference type="InterPro" id="IPR035940">
    <property type="entry name" value="CAP_sf"/>
</dbReference>
<keyword evidence="1" id="KW-0732">Signal</keyword>
<reference evidence="3" key="1">
    <citation type="submission" date="2017-12" db="EMBL/GenBank/DDBJ databases">
        <authorList>
            <person name="Thomas-White K."/>
            <person name="Wolfe A.J."/>
        </authorList>
    </citation>
    <scope>NUCLEOTIDE SEQUENCE</scope>
    <source>
        <strain evidence="3">UMB0763</strain>
    </source>
</reference>
<dbReference type="Pfam" id="PF00188">
    <property type="entry name" value="CAP"/>
    <property type="match status" value="1"/>
</dbReference>
<evidence type="ECO:0000313" key="4">
    <source>
        <dbReference type="Proteomes" id="UP000234560"/>
    </source>
</evidence>
<dbReference type="InterPro" id="IPR014044">
    <property type="entry name" value="CAP_dom"/>
</dbReference>
<dbReference type="AlphaFoldDB" id="A0AAF0YVR8"/>
<name>A0AAF0YVR8_9CORY</name>
<proteinExistence type="predicted"/>
<gene>
    <name evidence="3" type="ORF">CYJ47_03310</name>
</gene>
<accession>A0AAF0YVR8</accession>
<sequence>MNHRHSTKAAALATATACALSLTAAPANAAPGIQLPPLPQIRLPQIQLNPDFDPTQAAKIAGAIVSLSSGIAALIALAEKWEGRPEPTSEYLSSLLSSEGSFQTQNEQQLFLLINKERADRGLTELTWDNDQYKAAHDSAERQAKERKLIRPSDLTSTQVEIASRSDSLWAPTAYRDWIEETKSEDIVFEPTLKSGAIAYYKHNNEGKWFVVFRGSTEKATKPAEVTVTPLTEDEINAAASS</sequence>
<feature type="chain" id="PRO_5042050848" evidence="1">
    <location>
        <begin position="30"/>
        <end position="242"/>
    </location>
</feature>
<dbReference type="RefSeq" id="WP_257877827.1">
    <property type="nucleotide sequence ID" value="NZ_CAMYCO010000015.1"/>
</dbReference>
<dbReference type="EMBL" id="CP136958">
    <property type="protein sequence ID" value="WOT02814.1"/>
    <property type="molecule type" value="Genomic_DNA"/>
</dbReference>
<feature type="domain" description="SCP" evidence="2">
    <location>
        <begin position="113"/>
        <end position="212"/>
    </location>
</feature>